<evidence type="ECO:0000259" key="9">
    <source>
        <dbReference type="Pfam" id="PF26147"/>
    </source>
</evidence>
<dbReference type="InterPro" id="IPR006111">
    <property type="entry name" value="Rpo6/Rpb6"/>
</dbReference>
<evidence type="ECO:0000256" key="3">
    <source>
        <dbReference type="ARBA" id="ARBA00022478"/>
    </source>
</evidence>
<dbReference type="GO" id="GO:0003677">
    <property type="term" value="F:DNA binding"/>
    <property type="evidence" value="ECO:0007669"/>
    <property type="project" value="InterPro"/>
</dbReference>
<proteinExistence type="inferred from homology"/>
<feature type="region of interest" description="Disordered" evidence="8">
    <location>
        <begin position="18"/>
        <end position="188"/>
    </location>
</feature>
<evidence type="ECO:0000256" key="1">
    <source>
        <dbReference type="ARBA" id="ARBA00004123"/>
    </source>
</evidence>
<keyword evidence="4" id="KW-0597">Phosphoprotein</keyword>
<dbReference type="PROSITE" id="PS01111">
    <property type="entry name" value="RNA_POL_K_14KD"/>
    <property type="match status" value="1"/>
</dbReference>
<dbReference type="HAMAP" id="MF_00192">
    <property type="entry name" value="RNApol_arch_Rpo6"/>
    <property type="match status" value="1"/>
</dbReference>
<feature type="compositionally biased region" description="Low complexity" evidence="8">
    <location>
        <begin position="146"/>
        <end position="157"/>
    </location>
</feature>
<dbReference type="GO" id="GO:0005665">
    <property type="term" value="C:RNA polymerase II, core complex"/>
    <property type="evidence" value="ECO:0007669"/>
    <property type="project" value="UniProtKB-ARBA"/>
</dbReference>
<feature type="compositionally biased region" description="Basic and acidic residues" evidence="8">
    <location>
        <begin position="158"/>
        <end position="188"/>
    </location>
</feature>
<keyword evidence="11" id="KW-1185">Reference proteome</keyword>
<keyword evidence="3" id="KW-0240">DNA-directed RNA polymerase</keyword>
<dbReference type="AlphaFoldDB" id="A0A8H7ZIA1"/>
<dbReference type="RefSeq" id="XP_067548457.1">
    <property type="nucleotide sequence ID" value="XM_067692038.1"/>
</dbReference>
<comment type="caution">
    <text evidence="10">The sequence shown here is derived from an EMBL/GenBank/DDBJ whole genome shotgun (WGS) entry which is preliminary data.</text>
</comment>
<evidence type="ECO:0000313" key="10">
    <source>
        <dbReference type="EMBL" id="KAG5419341.1"/>
    </source>
</evidence>
<feature type="compositionally biased region" description="Polar residues" evidence="8">
    <location>
        <begin position="49"/>
        <end position="59"/>
    </location>
</feature>
<feature type="compositionally biased region" description="Polar residues" evidence="8">
    <location>
        <begin position="22"/>
        <end position="34"/>
    </location>
</feature>
<dbReference type="OrthoDB" id="5598028at2759"/>
<dbReference type="InterPro" id="IPR058934">
    <property type="entry name" value="YMC020W-like"/>
</dbReference>
<dbReference type="PIRSF" id="PIRSF500154">
    <property type="entry name" value="RPB6"/>
    <property type="match status" value="1"/>
</dbReference>
<feature type="domain" description="YMC020W-like alpha/beta hydrolase" evidence="9">
    <location>
        <begin position="409"/>
        <end position="753"/>
    </location>
</feature>
<dbReference type="GO" id="GO:0006362">
    <property type="term" value="P:transcription elongation by RNA polymerase I"/>
    <property type="evidence" value="ECO:0007669"/>
    <property type="project" value="UniProtKB-ARBA"/>
</dbReference>
<dbReference type="InterPro" id="IPR058933">
    <property type="entry name" value="YMC020W-like_ab_hydrolase"/>
</dbReference>
<dbReference type="PANTHER" id="PTHR47349">
    <property type="entry name" value="CHROMOSOME 8, WHOLE GENOME SHOTGUN SEQUENCE"/>
    <property type="match status" value="1"/>
</dbReference>
<accession>A0A8H7ZIA1</accession>
<gene>
    <name evidence="10" type="ORF">I9W82_003108</name>
</gene>
<comment type="subcellular location">
    <subcellularLocation>
        <location evidence="1">Nucleus</location>
    </subcellularLocation>
</comment>
<reference evidence="10 11" key="1">
    <citation type="submission" date="2020-12" db="EMBL/GenBank/DDBJ databases">
        <title>Effect of drift, selection, and recombination on the evolution of hybrid genomes in Candida yeast pathogens.</title>
        <authorList>
            <person name="Mixao V."/>
            <person name="Ksiezopolska E."/>
            <person name="Saus E."/>
            <person name="Boekhout T."/>
            <person name="Gacser A."/>
            <person name="Gabaldon T."/>
        </authorList>
    </citation>
    <scope>NUCLEOTIDE SEQUENCE [LARGE SCALE GENOMIC DNA]</scope>
    <source>
        <strain evidence="10 11">BP57</strain>
    </source>
</reference>
<dbReference type="GO" id="GO:0005666">
    <property type="term" value="C:RNA polymerase III complex"/>
    <property type="evidence" value="ECO:0007669"/>
    <property type="project" value="UniProtKB-ARBA"/>
</dbReference>
<protein>
    <recommendedName>
        <fullName evidence="2">DNA-directed RNA polymerases I, II, and III subunit RPABC2</fullName>
    </recommendedName>
</protein>
<dbReference type="InterPro" id="IPR020708">
    <property type="entry name" value="DNA-dir_RNA_polK_14-18kDa_CS"/>
</dbReference>
<sequence>MSLPFSWFNFWSNKNVTEENNETQSDQIQQNAPDTTEEAVGSKRKPAATLQSRQVTLRQKTSTTSLASKTSGGWLSWKKEPVDNQTASDNNQDPINEDEERDDGNDEEIEPTSNSNDEDDVADDNGDEIDDHVAAPPRKGINWFWNSSSKNGASSNNEVKKDEVEDAKKDDKKEGDGKNEAKDEKKDKINNFETNTILTPSIPTKQELTNAAKKVPDEVQQDDAVLYKPHDKAAQFNQINTHKNENLKENVIVPSWSRCLPIASEGHVFHNSSTSNPNNSGQTIRTDLKNWRQFLTQISAKFGLITGGDTEQSQDIEAEKDVGLLYERSYKLYGKSLAVLPHHKRACLPNYNKYYHSTDDPVSQYQEDQDDPNAITISNDAMGNLLINNRNRRRGPINTEVVNHKSGPLKKIKNILIIGVHGFFPTRMIRPIIGAPKGTSLKFANEAEKAVIRYCIDNNLIDDDQSNVSIQKIALEKEGKIFDRVHFFTEILQKWEKELNNADFIFIASHSQGCVVSIILLARLIRMGILKDPINKRIGLLGMAGINNGPFYGADKSFFMKAYSAIEHESLNELFELTKFDSSQSVVYKESIRTIINVNVKICFIGSINDQLVPMYSALASHVFHPNIYRACYIDYASSTPTFIEKLVSICSNLLNLGFFDNNVVKELSTSLAGPLTGGGHSKIYNDGKVYDLGIKFFLDTDDIVIPHDGKIDYDDFDNSELPVSNQVYIKEFNVGKIGTNPFVLPWCLRGLLFNIEKNWPTRNYVINEHDGSKEETSLTNGFTEIHELYDAFEQWKPTAKIHKDLKFRMNGFRANMSDYEDDAFREVADAYEDFDAPDHFSDNEFDDPNGGDAQLTTADGRQIINGGIGPDDAAAGAAAAAAQQQQRKKTTKELAIPKEERTTTPYMTKYERARILGTRALQISLNAPVLVDIEGETDPLQIAMKELSQRKIPLVIRRYLPDGSYEDWGCDELIVEQ</sequence>
<dbReference type="InterPro" id="IPR028363">
    <property type="entry name" value="RPB6"/>
</dbReference>
<dbReference type="SMART" id="SM01409">
    <property type="entry name" value="RNA_pol_Rpb6"/>
    <property type="match status" value="1"/>
</dbReference>
<dbReference type="Proteomes" id="UP000669133">
    <property type="component" value="Unassembled WGS sequence"/>
</dbReference>
<feature type="compositionally biased region" description="Acidic residues" evidence="8">
    <location>
        <begin position="95"/>
        <end position="130"/>
    </location>
</feature>
<keyword evidence="6" id="KW-0539">Nucleus</keyword>
<dbReference type="PANTHER" id="PTHR47349:SF1">
    <property type="entry name" value="AER328WP"/>
    <property type="match status" value="1"/>
</dbReference>
<evidence type="ECO:0000256" key="5">
    <source>
        <dbReference type="ARBA" id="ARBA00023163"/>
    </source>
</evidence>
<dbReference type="Gene3D" id="3.90.940.10">
    <property type="match status" value="1"/>
</dbReference>
<dbReference type="FunFam" id="3.90.940.10:FF:000004">
    <property type="entry name" value="DNA-directed RNA polymerases I, II, and III subunit RPABC2"/>
    <property type="match status" value="1"/>
</dbReference>
<dbReference type="NCBIfam" id="NF002208">
    <property type="entry name" value="PRK01099.1-3"/>
    <property type="match status" value="1"/>
</dbReference>
<organism evidence="10 11">
    <name type="scientific">Candida metapsilosis</name>
    <dbReference type="NCBI Taxonomy" id="273372"/>
    <lineage>
        <taxon>Eukaryota</taxon>
        <taxon>Fungi</taxon>
        <taxon>Dikarya</taxon>
        <taxon>Ascomycota</taxon>
        <taxon>Saccharomycotina</taxon>
        <taxon>Pichiomycetes</taxon>
        <taxon>Debaryomycetaceae</taxon>
        <taxon>Candida/Lodderomyces clade</taxon>
        <taxon>Candida</taxon>
    </lineage>
</organism>
<evidence type="ECO:0000256" key="8">
    <source>
        <dbReference type="SAM" id="MobiDB-lite"/>
    </source>
</evidence>
<evidence type="ECO:0000256" key="4">
    <source>
        <dbReference type="ARBA" id="ARBA00022553"/>
    </source>
</evidence>
<feature type="compositionally biased region" description="Polar residues" evidence="8">
    <location>
        <begin position="83"/>
        <end position="94"/>
    </location>
</feature>
<dbReference type="Pfam" id="PF26147">
    <property type="entry name" value="AB_HYDROLASE_YMC0-YMC35"/>
    <property type="match status" value="1"/>
</dbReference>
<evidence type="ECO:0000256" key="6">
    <source>
        <dbReference type="ARBA" id="ARBA00023242"/>
    </source>
</evidence>
<dbReference type="SUPFAM" id="SSF63562">
    <property type="entry name" value="RPB6/omega subunit-like"/>
    <property type="match status" value="1"/>
</dbReference>
<dbReference type="GeneID" id="93651737"/>
<dbReference type="GO" id="GO:0005736">
    <property type="term" value="C:RNA polymerase I complex"/>
    <property type="evidence" value="ECO:0007669"/>
    <property type="project" value="UniProtKB-ARBA"/>
</dbReference>
<dbReference type="Pfam" id="PF01192">
    <property type="entry name" value="RNA_pol_Rpb6"/>
    <property type="match status" value="1"/>
</dbReference>
<dbReference type="GO" id="GO:0003899">
    <property type="term" value="F:DNA-directed RNA polymerase activity"/>
    <property type="evidence" value="ECO:0007669"/>
    <property type="project" value="InterPro"/>
</dbReference>
<feature type="compositionally biased region" description="Low complexity" evidence="8">
    <location>
        <begin position="60"/>
        <end position="71"/>
    </location>
</feature>
<keyword evidence="5" id="KW-0804">Transcription</keyword>
<comment type="similarity">
    <text evidence="7">Belongs to the archaeal Rpo6/eukaryotic RPB6 RNA polymerase subunit family.</text>
</comment>
<evidence type="ECO:0000256" key="7">
    <source>
        <dbReference type="ARBA" id="ARBA00025773"/>
    </source>
</evidence>
<dbReference type="PIRSF" id="PIRSF000778">
    <property type="entry name" value="RpoK/RPB6"/>
    <property type="match status" value="1"/>
</dbReference>
<name>A0A8H7ZIA1_9ASCO</name>
<evidence type="ECO:0000313" key="11">
    <source>
        <dbReference type="Proteomes" id="UP000669133"/>
    </source>
</evidence>
<evidence type="ECO:0000256" key="2">
    <source>
        <dbReference type="ARBA" id="ARBA00020808"/>
    </source>
</evidence>
<dbReference type="InterPro" id="IPR036161">
    <property type="entry name" value="RPB6/omega-like_sf"/>
</dbReference>
<dbReference type="InterPro" id="IPR006110">
    <property type="entry name" value="Pol_omega/Rpo6/RPB6"/>
</dbReference>
<dbReference type="EMBL" id="JAEOAQ010000003">
    <property type="protein sequence ID" value="KAG5419341.1"/>
    <property type="molecule type" value="Genomic_DNA"/>
</dbReference>